<organism evidence="2 3">
    <name type="scientific">Methylibium petroleiphilum (strain ATCC BAA-1232 / LMG 22953 / PM1)</name>
    <dbReference type="NCBI Taxonomy" id="420662"/>
    <lineage>
        <taxon>Bacteria</taxon>
        <taxon>Pseudomonadati</taxon>
        <taxon>Pseudomonadota</taxon>
        <taxon>Betaproteobacteria</taxon>
        <taxon>Burkholderiales</taxon>
        <taxon>Sphaerotilaceae</taxon>
        <taxon>Methylibium</taxon>
    </lineage>
</organism>
<name>A2SCP7_METPP</name>
<sequence length="116" mass="12385">MAYLKALFKDPLFFRVCMLIWALALGLFAGFVLVAWRPTDAIEWAIYALVASIGVLATYLAYTALRGSEASVDKAAGFMGDGADIVGLVAAIAVCVVALPTVALLRVFFPRRSADP</sequence>
<keyword evidence="1" id="KW-0812">Transmembrane</keyword>
<evidence type="ECO:0008006" key="4">
    <source>
        <dbReference type="Google" id="ProtNLM"/>
    </source>
</evidence>
<dbReference type="Proteomes" id="UP000000366">
    <property type="component" value="Chromosome"/>
</dbReference>
<accession>A2SCP7</accession>
<dbReference type="AlphaFoldDB" id="A2SCP7"/>
<gene>
    <name evidence="2" type="ordered locus">Mpe_A0374</name>
</gene>
<keyword evidence="1" id="KW-1133">Transmembrane helix</keyword>
<evidence type="ECO:0000256" key="1">
    <source>
        <dbReference type="SAM" id="Phobius"/>
    </source>
</evidence>
<keyword evidence="1" id="KW-0472">Membrane</keyword>
<dbReference type="HOGENOM" id="CLU_2094007_0_0_4"/>
<protein>
    <recommendedName>
        <fullName evidence="4">Transmembrane protein</fullName>
    </recommendedName>
</protein>
<proteinExistence type="predicted"/>
<dbReference type="EMBL" id="CP000555">
    <property type="protein sequence ID" value="ABM93336.1"/>
    <property type="molecule type" value="Genomic_DNA"/>
</dbReference>
<dbReference type="RefSeq" id="WP_011827975.1">
    <property type="nucleotide sequence ID" value="NC_008825.1"/>
</dbReference>
<feature type="transmembrane region" description="Helical" evidence="1">
    <location>
        <begin position="12"/>
        <end position="34"/>
    </location>
</feature>
<evidence type="ECO:0000313" key="3">
    <source>
        <dbReference type="Proteomes" id="UP000000366"/>
    </source>
</evidence>
<dbReference type="KEGG" id="mpt:Mpe_A0374"/>
<reference evidence="2 3" key="1">
    <citation type="journal article" date="2007" name="J. Bacteriol.">
        <title>Whole-genome analysis of the methyl tert-butyl ether-degrading beta-proteobacterium Methylibium petroleiphilum PM1.</title>
        <authorList>
            <person name="Kane S.R."/>
            <person name="Chakicherla A.Y."/>
            <person name="Chain P.S.G."/>
            <person name="Schmidt R."/>
            <person name="Shin M.W."/>
            <person name="Legler T.C."/>
            <person name="Scow K.M."/>
            <person name="Larimer F.W."/>
            <person name="Lucas S.M."/>
            <person name="Richardson P.M."/>
            <person name="Hristova K.R."/>
        </authorList>
    </citation>
    <scope>NUCLEOTIDE SEQUENCE [LARGE SCALE GENOMIC DNA]</scope>
    <source>
        <strain evidence="3">ATCC BAA-1232 / LMG 22953 / PM1</strain>
    </source>
</reference>
<keyword evidence="3" id="KW-1185">Reference proteome</keyword>
<feature type="transmembrane region" description="Helical" evidence="1">
    <location>
        <begin position="85"/>
        <end position="109"/>
    </location>
</feature>
<feature type="transmembrane region" description="Helical" evidence="1">
    <location>
        <begin position="46"/>
        <end position="65"/>
    </location>
</feature>
<evidence type="ECO:0000313" key="2">
    <source>
        <dbReference type="EMBL" id="ABM93336.1"/>
    </source>
</evidence>